<evidence type="ECO:0000256" key="5">
    <source>
        <dbReference type="ARBA" id="ARBA00022777"/>
    </source>
</evidence>
<keyword evidence="6" id="KW-0067">ATP-binding</keyword>
<name>A0AA41SL40_SCICA</name>
<keyword evidence="4" id="KW-0547">Nucleotide-binding</keyword>
<dbReference type="PANTHER" id="PTHR24346:SF82">
    <property type="entry name" value="KP78A-RELATED"/>
    <property type="match status" value="1"/>
</dbReference>
<dbReference type="PANTHER" id="PTHR24346">
    <property type="entry name" value="MAP/MICROTUBULE AFFINITY-REGULATING KINASE"/>
    <property type="match status" value="1"/>
</dbReference>
<dbReference type="AlphaFoldDB" id="A0AA41SL40"/>
<feature type="domain" description="Protein kinase" evidence="9">
    <location>
        <begin position="1"/>
        <end position="102"/>
    </location>
</feature>
<keyword evidence="3" id="KW-0808">Transferase</keyword>
<dbReference type="Proteomes" id="UP001166674">
    <property type="component" value="Unassembled WGS sequence"/>
</dbReference>
<evidence type="ECO:0000256" key="4">
    <source>
        <dbReference type="ARBA" id="ARBA00022741"/>
    </source>
</evidence>
<dbReference type="EMBL" id="JAATJV010139898">
    <property type="protein sequence ID" value="MBZ3869638.1"/>
    <property type="molecule type" value="Genomic_DNA"/>
</dbReference>
<dbReference type="GO" id="GO:0035556">
    <property type="term" value="P:intracellular signal transduction"/>
    <property type="evidence" value="ECO:0007669"/>
    <property type="project" value="TreeGrafter"/>
</dbReference>
<dbReference type="PROSITE" id="PS00108">
    <property type="entry name" value="PROTEIN_KINASE_ST"/>
    <property type="match status" value="1"/>
</dbReference>
<evidence type="ECO:0000313" key="11">
    <source>
        <dbReference type="Proteomes" id="UP001166674"/>
    </source>
</evidence>
<reference evidence="10" key="1">
    <citation type="submission" date="2020-03" db="EMBL/GenBank/DDBJ databases">
        <title>Studies in the Genomics of Life Span.</title>
        <authorList>
            <person name="Glass D."/>
        </authorList>
    </citation>
    <scope>NUCLEOTIDE SEQUENCE</scope>
    <source>
        <strain evidence="10">SUZIE</strain>
        <tissue evidence="10">Muscle</tissue>
    </source>
</reference>
<comment type="catalytic activity">
    <reaction evidence="8">
        <text>L-seryl-[protein] + ATP = O-phospho-L-seryl-[protein] + ADP + H(+)</text>
        <dbReference type="Rhea" id="RHEA:17989"/>
        <dbReference type="Rhea" id="RHEA-COMP:9863"/>
        <dbReference type="Rhea" id="RHEA-COMP:11604"/>
        <dbReference type="ChEBI" id="CHEBI:15378"/>
        <dbReference type="ChEBI" id="CHEBI:29999"/>
        <dbReference type="ChEBI" id="CHEBI:30616"/>
        <dbReference type="ChEBI" id="CHEBI:83421"/>
        <dbReference type="ChEBI" id="CHEBI:456216"/>
        <dbReference type="EC" id="2.7.11.1"/>
    </reaction>
</comment>
<keyword evidence="11" id="KW-1185">Reference proteome</keyword>
<proteinExistence type="predicted"/>
<accession>A0AA41SL40</accession>
<evidence type="ECO:0000256" key="7">
    <source>
        <dbReference type="ARBA" id="ARBA00047899"/>
    </source>
</evidence>
<dbReference type="GO" id="GO:0005524">
    <property type="term" value="F:ATP binding"/>
    <property type="evidence" value="ECO:0007669"/>
    <property type="project" value="UniProtKB-KW"/>
</dbReference>
<dbReference type="Pfam" id="PF00069">
    <property type="entry name" value="Pkinase"/>
    <property type="match status" value="1"/>
</dbReference>
<dbReference type="EC" id="2.7.11.1" evidence="1"/>
<comment type="caution">
    <text evidence="10">The sequence shown here is derived from an EMBL/GenBank/DDBJ whole genome shotgun (WGS) entry which is preliminary data.</text>
</comment>
<dbReference type="Gene3D" id="1.10.510.10">
    <property type="entry name" value="Transferase(Phosphotransferase) domain 1"/>
    <property type="match status" value="1"/>
</dbReference>
<dbReference type="InterPro" id="IPR011009">
    <property type="entry name" value="Kinase-like_dom_sf"/>
</dbReference>
<evidence type="ECO:0000313" key="10">
    <source>
        <dbReference type="EMBL" id="MBZ3869638.1"/>
    </source>
</evidence>
<dbReference type="GO" id="GO:0004674">
    <property type="term" value="F:protein serine/threonine kinase activity"/>
    <property type="evidence" value="ECO:0007669"/>
    <property type="project" value="UniProtKB-KW"/>
</dbReference>
<protein>
    <recommendedName>
        <fullName evidence="1">non-specific serine/threonine protein kinase</fullName>
        <ecNumber evidence="1">2.7.11.1</ecNumber>
    </recommendedName>
</protein>
<gene>
    <name evidence="10" type="ORF">SUZIE_103940</name>
</gene>
<evidence type="ECO:0000256" key="6">
    <source>
        <dbReference type="ARBA" id="ARBA00022840"/>
    </source>
</evidence>
<dbReference type="SUPFAM" id="SSF56112">
    <property type="entry name" value="Protein kinase-like (PK-like)"/>
    <property type="match status" value="1"/>
</dbReference>
<dbReference type="InterPro" id="IPR008271">
    <property type="entry name" value="Ser/Thr_kinase_AS"/>
</dbReference>
<dbReference type="InterPro" id="IPR000719">
    <property type="entry name" value="Prot_kinase_dom"/>
</dbReference>
<keyword evidence="2" id="KW-0723">Serine/threonine-protein kinase</keyword>
<evidence type="ECO:0000256" key="3">
    <source>
        <dbReference type="ARBA" id="ARBA00022679"/>
    </source>
</evidence>
<evidence type="ECO:0000256" key="2">
    <source>
        <dbReference type="ARBA" id="ARBA00022527"/>
    </source>
</evidence>
<evidence type="ECO:0000256" key="8">
    <source>
        <dbReference type="ARBA" id="ARBA00048679"/>
    </source>
</evidence>
<organism evidence="10 11">
    <name type="scientific">Sciurus carolinensis</name>
    <name type="common">Eastern gray squirrel</name>
    <dbReference type="NCBI Taxonomy" id="30640"/>
    <lineage>
        <taxon>Eukaryota</taxon>
        <taxon>Metazoa</taxon>
        <taxon>Chordata</taxon>
        <taxon>Craniata</taxon>
        <taxon>Vertebrata</taxon>
        <taxon>Euteleostomi</taxon>
        <taxon>Mammalia</taxon>
        <taxon>Eutheria</taxon>
        <taxon>Euarchontoglires</taxon>
        <taxon>Glires</taxon>
        <taxon>Rodentia</taxon>
        <taxon>Sciuromorpha</taxon>
        <taxon>Sciuridae</taxon>
        <taxon>Sciurinae</taxon>
        <taxon>Sciurini</taxon>
        <taxon>Sciurus</taxon>
    </lineage>
</organism>
<evidence type="ECO:0000256" key="1">
    <source>
        <dbReference type="ARBA" id="ARBA00012513"/>
    </source>
</evidence>
<dbReference type="GO" id="GO:0005737">
    <property type="term" value="C:cytoplasm"/>
    <property type="evidence" value="ECO:0007669"/>
    <property type="project" value="TreeGrafter"/>
</dbReference>
<keyword evidence="5 10" id="KW-0418">Kinase</keyword>
<sequence length="102" mass="11858">MEGNEPFLSKHDWLMEYQNMIQLFQVIKTIHNMYIVMKYAGGGQLQHRISEFSGILKRVHRTFRQMVCTMHYCHRKGIVHLDLKPENFVVDAGATSSSSTLT</sequence>
<dbReference type="PROSITE" id="PS50011">
    <property type="entry name" value="PROTEIN_KINASE_DOM"/>
    <property type="match status" value="1"/>
</dbReference>
<evidence type="ECO:0000259" key="9">
    <source>
        <dbReference type="PROSITE" id="PS50011"/>
    </source>
</evidence>
<comment type="catalytic activity">
    <reaction evidence="7">
        <text>L-threonyl-[protein] + ATP = O-phospho-L-threonyl-[protein] + ADP + H(+)</text>
        <dbReference type="Rhea" id="RHEA:46608"/>
        <dbReference type="Rhea" id="RHEA-COMP:11060"/>
        <dbReference type="Rhea" id="RHEA-COMP:11605"/>
        <dbReference type="ChEBI" id="CHEBI:15378"/>
        <dbReference type="ChEBI" id="CHEBI:30013"/>
        <dbReference type="ChEBI" id="CHEBI:30616"/>
        <dbReference type="ChEBI" id="CHEBI:61977"/>
        <dbReference type="ChEBI" id="CHEBI:456216"/>
        <dbReference type="EC" id="2.7.11.1"/>
    </reaction>
</comment>